<organism evidence="2 3">
    <name type="scientific">Blautia pseudococcoides</name>
    <dbReference type="NCBI Taxonomy" id="1796616"/>
    <lineage>
        <taxon>Bacteria</taxon>
        <taxon>Bacillati</taxon>
        <taxon>Bacillota</taxon>
        <taxon>Clostridia</taxon>
        <taxon>Lachnospirales</taxon>
        <taxon>Lachnospiraceae</taxon>
        <taxon>Blautia</taxon>
    </lineage>
</organism>
<dbReference type="KEGG" id="byl:A4V09_14645"/>
<accession>A0A1C7IB51</accession>
<keyword evidence="3" id="KW-1185">Reference proteome</keyword>
<protein>
    <submittedName>
        <fullName evidence="2">Uncharacterized protein</fullName>
    </submittedName>
</protein>
<dbReference type="EMBL" id="CP015405">
    <property type="protein sequence ID" value="ANU76887.1"/>
    <property type="molecule type" value="Genomic_DNA"/>
</dbReference>
<evidence type="ECO:0000256" key="1">
    <source>
        <dbReference type="SAM" id="MobiDB-lite"/>
    </source>
</evidence>
<gene>
    <name evidence="2" type="ORF">A4V09_14645</name>
</gene>
<feature type="region of interest" description="Disordered" evidence="1">
    <location>
        <begin position="1"/>
        <end position="33"/>
    </location>
</feature>
<proteinExistence type="predicted"/>
<name>A0A1C7IB51_9FIRM</name>
<evidence type="ECO:0000313" key="2">
    <source>
        <dbReference type="EMBL" id="ANU76887.1"/>
    </source>
</evidence>
<evidence type="ECO:0000313" key="3">
    <source>
        <dbReference type="Proteomes" id="UP000092574"/>
    </source>
</evidence>
<dbReference type="Proteomes" id="UP000092574">
    <property type="component" value="Chromosome"/>
</dbReference>
<sequence length="80" mass="9122">MYSGMSAEGIQRRRTGSGDSREGPTTDCEGQRREHLIRGLRMVNSSIIPEDRIYRADIKEVKIPVTDIVAVYLLTQESRR</sequence>
<reference evidence="2" key="1">
    <citation type="submission" date="2017-04" db="EMBL/GenBank/DDBJ databases">
        <title>Complete Genome Sequences of Twelve Strains of a Stable Defined Moderately Diverse Mouse Microbiota 2 (sDMDMm2).</title>
        <authorList>
            <person name="Uchimura Y."/>
            <person name="Wyss M."/>
            <person name="Brugiroux S."/>
            <person name="Limenitakis J.P."/>
            <person name="Stecher B."/>
            <person name="McCoy K.D."/>
            <person name="Macpherson A.J."/>
        </authorList>
    </citation>
    <scope>NUCLEOTIDE SEQUENCE</scope>
    <source>
        <strain evidence="2">YL58</strain>
    </source>
</reference>
<dbReference type="AlphaFoldDB" id="A0A1C7IB51"/>
<feature type="compositionally biased region" description="Basic and acidic residues" evidence="1">
    <location>
        <begin position="19"/>
        <end position="33"/>
    </location>
</feature>